<dbReference type="GO" id="GO:0019171">
    <property type="term" value="F:(3R)-hydroxyacyl-[acyl-carrier-protein] dehydratase activity"/>
    <property type="evidence" value="ECO:0007669"/>
    <property type="project" value="TreeGrafter"/>
</dbReference>
<dbReference type="AlphaFoldDB" id="A0A2S4L622"/>
<dbReference type="STRING" id="94208.A0A2S4L622"/>
<keyword evidence="2" id="KW-1185">Reference proteome</keyword>
<dbReference type="InterPro" id="IPR029069">
    <property type="entry name" value="HotDog_dom_sf"/>
</dbReference>
<dbReference type="EMBL" id="PKSG01000194">
    <property type="protein sequence ID" value="POR37885.1"/>
    <property type="molecule type" value="Genomic_DNA"/>
</dbReference>
<gene>
    <name evidence="1" type="ORF">TPAR_01903</name>
</gene>
<evidence type="ECO:0000313" key="1">
    <source>
        <dbReference type="EMBL" id="POR37885.1"/>
    </source>
</evidence>
<dbReference type="PANTHER" id="PTHR28152:SF1">
    <property type="entry name" value="HYDROXYACYL-THIOESTER DEHYDRATASE TYPE 2, MITOCHONDRIAL"/>
    <property type="match status" value="1"/>
</dbReference>
<dbReference type="PANTHER" id="PTHR28152">
    <property type="entry name" value="HYDROXYACYL-THIOESTER DEHYDRATASE TYPE 2, MITOCHONDRIAL"/>
    <property type="match status" value="1"/>
</dbReference>
<organism evidence="1 2">
    <name type="scientific">Tolypocladium paradoxum</name>
    <dbReference type="NCBI Taxonomy" id="94208"/>
    <lineage>
        <taxon>Eukaryota</taxon>
        <taxon>Fungi</taxon>
        <taxon>Dikarya</taxon>
        <taxon>Ascomycota</taxon>
        <taxon>Pezizomycotina</taxon>
        <taxon>Sordariomycetes</taxon>
        <taxon>Hypocreomycetidae</taxon>
        <taxon>Hypocreales</taxon>
        <taxon>Ophiocordycipitaceae</taxon>
        <taxon>Tolypocladium</taxon>
    </lineage>
</organism>
<sequence length="228" mass="25695">MWAGGEVVFRRGWRHRLVMDGRAWGCREGIERVRVEGRDAAPKVFVDVWRRYGLGHEVGEMEYDIKERRTLVFMRNEEQPSPPTPRRPINCTDVHPPAVPMTRLTTPDPHPPTFSASLLPSPKHLFYFSALTFNAHAIHIDPLYARATDGHRALLVHGPLALALMLRVLSAAAGDAGTVRRIAYRNYAPLYVNEEMRVCARAVDGRDWHVWVEGPGGLAVKGTAEMED</sequence>
<dbReference type="Proteomes" id="UP000237481">
    <property type="component" value="Unassembled WGS sequence"/>
</dbReference>
<dbReference type="InterPro" id="IPR052741">
    <property type="entry name" value="Mitochondrial_HTD2"/>
</dbReference>
<dbReference type="Gene3D" id="3.10.129.10">
    <property type="entry name" value="Hotdog Thioesterase"/>
    <property type="match status" value="1"/>
</dbReference>
<protein>
    <submittedName>
        <fullName evidence="1">Hydroxyacyl-thioester dehydratase type 2, mitochondrial</fullName>
    </submittedName>
</protein>
<dbReference type="SUPFAM" id="SSF54637">
    <property type="entry name" value="Thioesterase/thiol ester dehydrase-isomerase"/>
    <property type="match status" value="1"/>
</dbReference>
<name>A0A2S4L622_9HYPO</name>
<evidence type="ECO:0000313" key="2">
    <source>
        <dbReference type="Proteomes" id="UP000237481"/>
    </source>
</evidence>
<dbReference type="OrthoDB" id="3257538at2759"/>
<reference evidence="1 2" key="1">
    <citation type="submission" date="2018-01" db="EMBL/GenBank/DDBJ databases">
        <title>Harnessing the power of phylogenomics to disentangle the directionality and signatures of interkingdom host jumping in the parasitic fungal genus Tolypocladium.</title>
        <authorList>
            <person name="Quandt C.A."/>
            <person name="Patterson W."/>
            <person name="Spatafora J.W."/>
        </authorList>
    </citation>
    <scope>NUCLEOTIDE SEQUENCE [LARGE SCALE GENOMIC DNA]</scope>
    <source>
        <strain evidence="1 2">NRBC 100945</strain>
    </source>
</reference>
<dbReference type="GO" id="GO:0005739">
    <property type="term" value="C:mitochondrion"/>
    <property type="evidence" value="ECO:0007669"/>
    <property type="project" value="TreeGrafter"/>
</dbReference>
<proteinExistence type="predicted"/>
<accession>A0A2S4L622</accession>
<comment type="caution">
    <text evidence="1">The sequence shown here is derived from an EMBL/GenBank/DDBJ whole genome shotgun (WGS) entry which is preliminary data.</text>
</comment>